<dbReference type="STRING" id="307121.GA0070620_0180"/>
<dbReference type="PANTHER" id="PTHR44757">
    <property type="entry name" value="DIGUANYLATE CYCLASE DGCP"/>
    <property type="match status" value="1"/>
</dbReference>
<dbReference type="SUPFAM" id="SSF55073">
    <property type="entry name" value="Nucleotide cyclase"/>
    <property type="match status" value="1"/>
</dbReference>
<protein>
    <submittedName>
        <fullName evidence="4">Diguanylate cyclase (GGDEF) domain-containing protein</fullName>
    </submittedName>
</protein>
<feature type="compositionally biased region" description="Basic and acidic residues" evidence="1">
    <location>
        <begin position="230"/>
        <end position="243"/>
    </location>
</feature>
<evidence type="ECO:0000259" key="3">
    <source>
        <dbReference type="PROSITE" id="PS50887"/>
    </source>
</evidence>
<feature type="transmembrane region" description="Helical" evidence="2">
    <location>
        <begin position="12"/>
        <end position="36"/>
    </location>
</feature>
<sequence>MRPGFSPEWRDPVFTTPAVIASTAAALALGLCSLYLTSALRRARAALADAAWKLTHDPLTGLLNRAGLLATHTALARTPQPILVLLIDLDEFKTINDTHGHDTGDDLLTEVGDRIDQVATLHGGTAARLSGDEYAALLPAHGSDPARVAEAFVVLIAQPVHLTAGGDIVKVDPTASVGVAVVDSTDALDDVALHRADIAMYHAKRHGGNRHVHYTPGMSMPASRLRHGPRVRDLHRSPGEGDA</sequence>
<dbReference type="CDD" id="cd01949">
    <property type="entry name" value="GGDEF"/>
    <property type="match status" value="1"/>
</dbReference>
<dbReference type="Proteomes" id="UP000199393">
    <property type="component" value="Chromosome I"/>
</dbReference>
<dbReference type="SMART" id="SM00267">
    <property type="entry name" value="GGDEF"/>
    <property type="match status" value="1"/>
</dbReference>
<dbReference type="EMBL" id="LT598496">
    <property type="protein sequence ID" value="SBV24742.1"/>
    <property type="molecule type" value="Genomic_DNA"/>
</dbReference>
<keyword evidence="2" id="KW-0812">Transmembrane</keyword>
<evidence type="ECO:0000256" key="1">
    <source>
        <dbReference type="SAM" id="MobiDB-lite"/>
    </source>
</evidence>
<gene>
    <name evidence="4" type="ORF">GA0070620_0180</name>
</gene>
<feature type="domain" description="GGDEF" evidence="3">
    <location>
        <begin position="80"/>
        <end position="216"/>
    </location>
</feature>
<dbReference type="InterPro" id="IPR052155">
    <property type="entry name" value="Biofilm_reg_signaling"/>
</dbReference>
<reference evidence="5" key="1">
    <citation type="submission" date="2016-06" db="EMBL/GenBank/DDBJ databases">
        <authorList>
            <person name="Varghese N."/>
            <person name="Submissions Spin"/>
        </authorList>
    </citation>
    <scope>NUCLEOTIDE SEQUENCE [LARGE SCALE GENOMIC DNA]</scope>
    <source>
        <strain evidence="5">DSM 45344</strain>
    </source>
</reference>
<organism evidence="4 5">
    <name type="scientific">Micromonospora krabiensis</name>
    <dbReference type="NCBI Taxonomy" id="307121"/>
    <lineage>
        <taxon>Bacteria</taxon>
        <taxon>Bacillati</taxon>
        <taxon>Actinomycetota</taxon>
        <taxon>Actinomycetes</taxon>
        <taxon>Micromonosporales</taxon>
        <taxon>Micromonosporaceae</taxon>
        <taxon>Micromonospora</taxon>
    </lineage>
</organism>
<accession>A0A1C3MWN6</accession>
<dbReference type="Gene3D" id="3.30.70.270">
    <property type="match status" value="1"/>
</dbReference>
<dbReference type="InterPro" id="IPR000160">
    <property type="entry name" value="GGDEF_dom"/>
</dbReference>
<keyword evidence="2" id="KW-0472">Membrane</keyword>
<dbReference type="InterPro" id="IPR029787">
    <property type="entry name" value="Nucleotide_cyclase"/>
</dbReference>
<evidence type="ECO:0000313" key="4">
    <source>
        <dbReference type="EMBL" id="SBV24742.1"/>
    </source>
</evidence>
<dbReference type="PANTHER" id="PTHR44757:SF2">
    <property type="entry name" value="BIOFILM ARCHITECTURE MAINTENANCE PROTEIN MBAA"/>
    <property type="match status" value="1"/>
</dbReference>
<feature type="region of interest" description="Disordered" evidence="1">
    <location>
        <begin position="219"/>
        <end position="243"/>
    </location>
</feature>
<dbReference type="PROSITE" id="PS50887">
    <property type="entry name" value="GGDEF"/>
    <property type="match status" value="1"/>
</dbReference>
<evidence type="ECO:0000313" key="5">
    <source>
        <dbReference type="Proteomes" id="UP000199393"/>
    </source>
</evidence>
<keyword evidence="2" id="KW-1133">Transmembrane helix</keyword>
<proteinExistence type="predicted"/>
<keyword evidence="5" id="KW-1185">Reference proteome</keyword>
<dbReference type="InterPro" id="IPR043128">
    <property type="entry name" value="Rev_trsase/Diguanyl_cyclase"/>
</dbReference>
<name>A0A1C3MWN6_9ACTN</name>
<evidence type="ECO:0000256" key="2">
    <source>
        <dbReference type="SAM" id="Phobius"/>
    </source>
</evidence>
<dbReference type="AlphaFoldDB" id="A0A1C3MWN6"/>
<dbReference type="NCBIfam" id="TIGR00254">
    <property type="entry name" value="GGDEF"/>
    <property type="match status" value="1"/>
</dbReference>
<dbReference type="Pfam" id="PF00990">
    <property type="entry name" value="GGDEF"/>
    <property type="match status" value="1"/>
</dbReference>